<dbReference type="SUPFAM" id="SSF51445">
    <property type="entry name" value="(Trans)glycosidases"/>
    <property type="match status" value="1"/>
</dbReference>
<comment type="similarity">
    <text evidence="2">Belongs to the glycosyl hydrolase 20 family.</text>
</comment>
<dbReference type="InterPro" id="IPR015882">
    <property type="entry name" value="HEX_bac_N"/>
</dbReference>
<dbReference type="SUPFAM" id="SSF55545">
    <property type="entry name" value="beta-N-acetylhexosaminidase-like domain"/>
    <property type="match status" value="1"/>
</dbReference>
<evidence type="ECO:0000313" key="10">
    <source>
        <dbReference type="Proteomes" id="UP000286402"/>
    </source>
</evidence>
<sequence length="669" mass="76164">MKTLLCSVALSLLFAQGLHAQSGIDIIPKPQEINIGAGQFLLNPQTTLSFKNCDVKDVSLFVEQLRKVTHYPLNIKKQASNSIEFNLDPKLTTPNDEGYQLEVSNRGVVVTAKSSHGLFNATQSLRQLLPTAFEGSNPTKEISWNIPAVKIKDYPRYHWRGYMKDVSRTFFDVKTVKKYLDVMALYKMNTFHWHLTDDQGWRIEIKKYPKLTMENATVFHRTEKQPAERSGFYTQEQIKEVVQYARERNITIVPEIDVPGHSWPTILAYPELGVNKNSYPNHIFPFVSSWGYWGNQFTPNTLDPTKEFTYEFLNNVFTEIANLFPGSYIHFGGDEVRHDLWEKEAHVQDFMKQHQIKDVKALQSYFVQRVSDIIVQKGKKPIGWNDILADAENLPKSTAIMSWLGEEAIKEATKDGFKAVATPASHLYFDITQADRNDGTMTDLAYPQINSLKRVYEFDPSAGLSPAEDQLVLGVQGNMWTALAQDIKDLNVQNFPRLLAVAEIGWAAKSAKDYTAFSHRLDANLPRLDSMRIDYYRPGGYIAGSWGPNDIKETYGFLTFDVSKKIYDNGRAQAGFFFVEGKNFLEIDAVQLLQDGQVIAEDGHHALADKFRGTNKIKPFYYNFTVTNYNPQSKYEIKARVRGAGGVDSKGNFTFNLSPNRPFDKIEKK</sequence>
<dbReference type="Gene3D" id="3.30.379.10">
    <property type="entry name" value="Chitobiase/beta-hexosaminidase domain 2-like"/>
    <property type="match status" value="1"/>
</dbReference>
<protein>
    <recommendedName>
        <fullName evidence="3">beta-N-acetylhexosaminidase</fullName>
        <ecNumber evidence="3">3.2.1.52</ecNumber>
    </recommendedName>
</protein>
<dbReference type="CDD" id="cd06563">
    <property type="entry name" value="GH20_chitobiase-like"/>
    <property type="match status" value="1"/>
</dbReference>
<dbReference type="GO" id="GO:0004563">
    <property type="term" value="F:beta-N-acetylhexosaminidase activity"/>
    <property type="evidence" value="ECO:0007669"/>
    <property type="project" value="UniProtKB-EC"/>
</dbReference>
<keyword evidence="10" id="KW-1185">Reference proteome</keyword>
<organism evidence="9 10">
    <name type="scientific">Sphingobacterium siyangense</name>
    <dbReference type="NCBI Taxonomy" id="459529"/>
    <lineage>
        <taxon>Bacteria</taxon>
        <taxon>Pseudomonadati</taxon>
        <taxon>Bacteroidota</taxon>
        <taxon>Sphingobacteriia</taxon>
        <taxon>Sphingobacteriales</taxon>
        <taxon>Sphingobacteriaceae</taxon>
        <taxon>Sphingobacterium</taxon>
    </lineage>
</organism>
<feature type="active site" description="Proton donor" evidence="6">
    <location>
        <position position="335"/>
    </location>
</feature>
<accession>A0A420G6R9</accession>
<dbReference type="GO" id="GO:0030203">
    <property type="term" value="P:glycosaminoglycan metabolic process"/>
    <property type="evidence" value="ECO:0007669"/>
    <property type="project" value="TreeGrafter"/>
</dbReference>
<evidence type="ECO:0000313" key="9">
    <source>
        <dbReference type="EMBL" id="RKF40877.1"/>
    </source>
</evidence>
<dbReference type="AlphaFoldDB" id="A0A420G6R9"/>
<evidence type="ECO:0000259" key="7">
    <source>
        <dbReference type="Pfam" id="PF00728"/>
    </source>
</evidence>
<keyword evidence="4" id="KW-0378">Hydrolase</keyword>
<dbReference type="InterPro" id="IPR017853">
    <property type="entry name" value="GH"/>
</dbReference>
<feature type="domain" description="Beta-hexosaminidase bacterial type N-terminal" evidence="8">
    <location>
        <begin position="25"/>
        <end position="154"/>
    </location>
</feature>
<dbReference type="PANTHER" id="PTHR22600">
    <property type="entry name" value="BETA-HEXOSAMINIDASE"/>
    <property type="match status" value="1"/>
</dbReference>
<dbReference type="EC" id="3.2.1.52" evidence="3"/>
<evidence type="ECO:0000256" key="3">
    <source>
        <dbReference type="ARBA" id="ARBA00012663"/>
    </source>
</evidence>
<evidence type="ECO:0000256" key="6">
    <source>
        <dbReference type="PIRSR" id="PIRSR625705-1"/>
    </source>
</evidence>
<dbReference type="PRINTS" id="PR00738">
    <property type="entry name" value="GLHYDRLASE20"/>
</dbReference>
<dbReference type="Gene3D" id="3.20.20.80">
    <property type="entry name" value="Glycosidases"/>
    <property type="match status" value="1"/>
</dbReference>
<comment type="caution">
    <text evidence="9">The sequence shown here is derived from an EMBL/GenBank/DDBJ whole genome shotgun (WGS) entry which is preliminary data.</text>
</comment>
<dbReference type="GO" id="GO:0016020">
    <property type="term" value="C:membrane"/>
    <property type="evidence" value="ECO:0007669"/>
    <property type="project" value="TreeGrafter"/>
</dbReference>
<dbReference type="InterPro" id="IPR029018">
    <property type="entry name" value="Hex-like_dom2"/>
</dbReference>
<feature type="domain" description="Glycoside hydrolase family 20 catalytic" evidence="7">
    <location>
        <begin position="157"/>
        <end position="508"/>
    </location>
</feature>
<dbReference type="Proteomes" id="UP000286402">
    <property type="component" value="Unassembled WGS sequence"/>
</dbReference>
<dbReference type="PANTHER" id="PTHR22600:SF57">
    <property type="entry name" value="BETA-N-ACETYLHEXOSAMINIDASE"/>
    <property type="match status" value="1"/>
</dbReference>
<evidence type="ECO:0000256" key="2">
    <source>
        <dbReference type="ARBA" id="ARBA00006285"/>
    </source>
</evidence>
<reference evidence="9 10" key="1">
    <citation type="submission" date="2016-07" db="EMBL/GenBank/DDBJ databases">
        <title>Genome analysis of Sphingobacterium siyangense T12B17.</title>
        <authorList>
            <person name="Xu D."/>
            <person name="Su Y."/>
            <person name="Zheng S."/>
        </authorList>
    </citation>
    <scope>NUCLEOTIDE SEQUENCE [LARGE SCALE GENOMIC DNA]</scope>
    <source>
        <strain evidence="9 10">T12B17</strain>
    </source>
</reference>
<dbReference type="Pfam" id="PF02838">
    <property type="entry name" value="Glyco_hydro_20b"/>
    <property type="match status" value="1"/>
</dbReference>
<dbReference type="RefSeq" id="WP_120332978.1">
    <property type="nucleotide sequence ID" value="NZ_CP070350.1"/>
</dbReference>
<evidence type="ECO:0000256" key="5">
    <source>
        <dbReference type="ARBA" id="ARBA00023295"/>
    </source>
</evidence>
<dbReference type="InterPro" id="IPR015883">
    <property type="entry name" value="Glyco_hydro_20_cat"/>
</dbReference>
<dbReference type="InterPro" id="IPR025705">
    <property type="entry name" value="Beta_hexosaminidase_sua/sub"/>
</dbReference>
<comment type="catalytic activity">
    <reaction evidence="1">
        <text>Hydrolysis of terminal non-reducing N-acetyl-D-hexosamine residues in N-acetyl-beta-D-hexosaminides.</text>
        <dbReference type="EC" id="3.2.1.52"/>
    </reaction>
</comment>
<dbReference type="Pfam" id="PF00728">
    <property type="entry name" value="Glyco_hydro_20"/>
    <property type="match status" value="1"/>
</dbReference>
<evidence type="ECO:0000256" key="4">
    <source>
        <dbReference type="ARBA" id="ARBA00022801"/>
    </source>
</evidence>
<dbReference type="GO" id="GO:0005975">
    <property type="term" value="P:carbohydrate metabolic process"/>
    <property type="evidence" value="ECO:0007669"/>
    <property type="project" value="InterPro"/>
</dbReference>
<dbReference type="EMBL" id="MCAQ01000002">
    <property type="protein sequence ID" value="RKF40877.1"/>
    <property type="molecule type" value="Genomic_DNA"/>
</dbReference>
<keyword evidence="5" id="KW-0326">Glycosidase</keyword>
<name>A0A420G6R9_9SPHI</name>
<evidence type="ECO:0000256" key="1">
    <source>
        <dbReference type="ARBA" id="ARBA00001231"/>
    </source>
</evidence>
<gene>
    <name evidence="9" type="ORF">BCY89_20760</name>
</gene>
<evidence type="ECO:0000259" key="8">
    <source>
        <dbReference type="Pfam" id="PF02838"/>
    </source>
</evidence>
<proteinExistence type="inferred from homology"/>